<protein>
    <submittedName>
        <fullName evidence="3">ATP-grasp superfamily protein</fullName>
    </submittedName>
</protein>
<keyword evidence="1" id="KW-0067">ATP-binding</keyword>
<evidence type="ECO:0000313" key="4">
    <source>
        <dbReference type="Proteomes" id="UP000050816"/>
    </source>
</evidence>
<organism evidence="3 4">
    <name type="scientific">Limosilactobacillus ingluviei DSM 15946</name>
    <dbReference type="NCBI Taxonomy" id="1423760"/>
    <lineage>
        <taxon>Bacteria</taxon>
        <taxon>Bacillati</taxon>
        <taxon>Bacillota</taxon>
        <taxon>Bacilli</taxon>
        <taxon>Lactobacillales</taxon>
        <taxon>Lactobacillaceae</taxon>
        <taxon>Limosilactobacillus</taxon>
    </lineage>
</organism>
<name>A0A0R1UGY9_9LACO</name>
<dbReference type="InterPro" id="IPR011761">
    <property type="entry name" value="ATP-grasp"/>
</dbReference>
<dbReference type="GO" id="GO:0046872">
    <property type="term" value="F:metal ion binding"/>
    <property type="evidence" value="ECO:0007669"/>
    <property type="project" value="InterPro"/>
</dbReference>
<evidence type="ECO:0000259" key="2">
    <source>
        <dbReference type="PROSITE" id="PS50975"/>
    </source>
</evidence>
<evidence type="ECO:0000256" key="1">
    <source>
        <dbReference type="PROSITE-ProRule" id="PRU00409"/>
    </source>
</evidence>
<dbReference type="PROSITE" id="PS50975">
    <property type="entry name" value="ATP_GRASP"/>
    <property type="match status" value="1"/>
</dbReference>
<accession>A0A0R1UGY9</accession>
<comment type="caution">
    <text evidence="3">The sequence shown here is derived from an EMBL/GenBank/DDBJ whole genome shotgun (WGS) entry which is preliminary data.</text>
</comment>
<feature type="domain" description="ATP-grasp" evidence="2">
    <location>
        <begin position="125"/>
        <end position="330"/>
    </location>
</feature>
<dbReference type="SUPFAM" id="SSF56059">
    <property type="entry name" value="Glutathione synthetase ATP-binding domain-like"/>
    <property type="match status" value="1"/>
</dbReference>
<dbReference type="AlphaFoldDB" id="A0A0R1UGY9"/>
<dbReference type="PATRIC" id="fig|1423760.3.peg.674"/>
<sequence length="417" mass="47307">MTAEFIPLVLGSDFNAYGMARAIHATYGIKSELFARAALAPTKYSKIVNLHVHPDLQEPAVFCDLLIKAADQFKQATGKPVLLISCGDDYTELVAKNRAALAEHMICPYADYETIATLTDKEKFYEVCEKYGLPYPKTAILPPDLDYANYVSPFDYPVALKAADAVEWHKGNFAGYEKAYIINDQARLREVLKIIYEASPYQGDLILQEFIPGDDSNMRTMNAYVDQYHQVKMLSLGHPLLEDCNPANVGNYVAILPAYDEKLYQQVQHFLEAVNFTGYVNFDFKYDARDHTYKVFDLNPRQGRSSFFVSLNGNAMPSFPVQDYIEGSLKDAPTLYANQDESKYQVWLGVAKGTFLKYAKDNAAKQTAQALIQKGQWGTTFSYAADMNFKRWLLGKRIDYNYAKNFKLFFIQKGDLK</sequence>
<dbReference type="Proteomes" id="UP000050816">
    <property type="component" value="Unassembled WGS sequence"/>
</dbReference>
<dbReference type="EMBL" id="AZFK01000001">
    <property type="protein sequence ID" value="KRL92662.1"/>
    <property type="molecule type" value="Genomic_DNA"/>
</dbReference>
<gene>
    <name evidence="3" type="ORF">FC43_GL000651</name>
</gene>
<dbReference type="Gene3D" id="3.30.470.20">
    <property type="entry name" value="ATP-grasp fold, B domain"/>
    <property type="match status" value="1"/>
</dbReference>
<keyword evidence="1" id="KW-0547">Nucleotide-binding</keyword>
<dbReference type="RefSeq" id="WP_056953226.1">
    <property type="nucleotide sequence ID" value="NZ_AZFK01000001.1"/>
</dbReference>
<dbReference type="GO" id="GO:0005524">
    <property type="term" value="F:ATP binding"/>
    <property type="evidence" value="ECO:0007669"/>
    <property type="project" value="UniProtKB-UniRule"/>
</dbReference>
<proteinExistence type="predicted"/>
<evidence type="ECO:0000313" key="3">
    <source>
        <dbReference type="EMBL" id="KRL92662.1"/>
    </source>
</evidence>
<reference evidence="3 4" key="1">
    <citation type="journal article" date="2015" name="Genome Announc.">
        <title>Expanding the biotechnology potential of lactobacilli through comparative genomics of 213 strains and associated genera.</title>
        <authorList>
            <person name="Sun Z."/>
            <person name="Harris H.M."/>
            <person name="McCann A."/>
            <person name="Guo C."/>
            <person name="Argimon S."/>
            <person name="Zhang W."/>
            <person name="Yang X."/>
            <person name="Jeffery I.B."/>
            <person name="Cooney J.C."/>
            <person name="Kagawa T.F."/>
            <person name="Liu W."/>
            <person name="Song Y."/>
            <person name="Salvetti E."/>
            <person name="Wrobel A."/>
            <person name="Rasinkangas P."/>
            <person name="Parkhill J."/>
            <person name="Rea M.C."/>
            <person name="O'Sullivan O."/>
            <person name="Ritari J."/>
            <person name="Douillard F.P."/>
            <person name="Paul Ross R."/>
            <person name="Yang R."/>
            <person name="Briner A.E."/>
            <person name="Felis G.E."/>
            <person name="de Vos W.M."/>
            <person name="Barrangou R."/>
            <person name="Klaenhammer T.R."/>
            <person name="Caufield P.W."/>
            <person name="Cui Y."/>
            <person name="Zhang H."/>
            <person name="O'Toole P.W."/>
        </authorList>
    </citation>
    <scope>NUCLEOTIDE SEQUENCE [LARGE SCALE GENOMIC DNA]</scope>
    <source>
        <strain evidence="3 4">DSM 15946</strain>
    </source>
</reference>